<dbReference type="PANTHER" id="PTHR18934">
    <property type="entry name" value="ATP-DEPENDENT RNA HELICASE"/>
    <property type="match status" value="1"/>
</dbReference>
<keyword evidence="2" id="KW-0378">Hydrolase</keyword>
<evidence type="ECO:0000256" key="2">
    <source>
        <dbReference type="ARBA" id="ARBA00022801"/>
    </source>
</evidence>
<dbReference type="PROSITE" id="PS51194">
    <property type="entry name" value="HELICASE_CTER"/>
    <property type="match status" value="1"/>
</dbReference>
<dbReference type="InterPro" id="IPR027417">
    <property type="entry name" value="P-loop_NTPase"/>
</dbReference>
<proteinExistence type="predicted"/>
<evidence type="ECO:0000313" key="6">
    <source>
        <dbReference type="WBParaSite" id="GPUH_0001175901-mRNA-1"/>
    </source>
</evidence>
<keyword evidence="3" id="KW-0347">Helicase</keyword>
<protein>
    <submittedName>
        <fullName evidence="6">Helicase C-terminal domain-containing protein</fullName>
    </submittedName>
</protein>
<dbReference type="SMART" id="SM00490">
    <property type="entry name" value="HELICc"/>
    <property type="match status" value="1"/>
</dbReference>
<dbReference type="InterPro" id="IPR042035">
    <property type="entry name" value="DEAH_win-hel_dom"/>
</dbReference>
<accession>A0A183DSQ4</accession>
<feature type="domain" description="Helicase C-terminal" evidence="5">
    <location>
        <begin position="1"/>
        <end position="148"/>
    </location>
</feature>
<dbReference type="Gene3D" id="3.40.50.300">
    <property type="entry name" value="P-loop containing nucleotide triphosphate hydrolases"/>
    <property type="match status" value="1"/>
</dbReference>
<dbReference type="GO" id="GO:0003723">
    <property type="term" value="F:RNA binding"/>
    <property type="evidence" value="ECO:0007669"/>
    <property type="project" value="TreeGrafter"/>
</dbReference>
<dbReference type="InterPro" id="IPR001650">
    <property type="entry name" value="Helicase_C-like"/>
</dbReference>
<organism evidence="6">
    <name type="scientific">Gongylonema pulchrum</name>
    <dbReference type="NCBI Taxonomy" id="637853"/>
    <lineage>
        <taxon>Eukaryota</taxon>
        <taxon>Metazoa</taxon>
        <taxon>Ecdysozoa</taxon>
        <taxon>Nematoda</taxon>
        <taxon>Chromadorea</taxon>
        <taxon>Rhabditida</taxon>
        <taxon>Spirurina</taxon>
        <taxon>Spiruromorpha</taxon>
        <taxon>Spiruroidea</taxon>
        <taxon>Gongylonematidae</taxon>
        <taxon>Gongylonema</taxon>
    </lineage>
</organism>
<keyword evidence="1" id="KW-0547">Nucleotide-binding</keyword>
<dbReference type="Gene3D" id="1.10.10.2130">
    <property type="entry name" value="DEAH helicase family, winged-helix domain"/>
    <property type="match status" value="1"/>
</dbReference>
<dbReference type="Pfam" id="PF00271">
    <property type="entry name" value="Helicase_C"/>
    <property type="match status" value="1"/>
</dbReference>
<dbReference type="CDD" id="cd18791">
    <property type="entry name" value="SF2_C_RHA"/>
    <property type="match status" value="1"/>
</dbReference>
<evidence type="ECO:0000256" key="4">
    <source>
        <dbReference type="ARBA" id="ARBA00022840"/>
    </source>
</evidence>
<evidence type="ECO:0000256" key="1">
    <source>
        <dbReference type="ARBA" id="ARBA00022741"/>
    </source>
</evidence>
<sequence>LAEERLRTRLEEINHSVKVKILCLYGQMHEDDRAEVFAPLEPGYHHKVIFTTNVAETSITIPGVRYIVDCGLAKVKKFDAVRRISVVDLDLISKVSAEQRAGRAGRTAPGVCFRLYSKKHFDGMTPTNNADIVLSNLAEVVLYMVSVGIENPESFDFIEKPNPGLLMQALKLLR</sequence>
<evidence type="ECO:0000256" key="3">
    <source>
        <dbReference type="ARBA" id="ARBA00022806"/>
    </source>
</evidence>
<dbReference type="SUPFAM" id="SSF52540">
    <property type="entry name" value="P-loop containing nucleoside triphosphate hydrolases"/>
    <property type="match status" value="1"/>
</dbReference>
<reference evidence="6" key="1">
    <citation type="submission" date="2016-06" db="UniProtKB">
        <authorList>
            <consortium name="WormBaseParasite"/>
        </authorList>
    </citation>
    <scope>IDENTIFICATION</scope>
</reference>
<dbReference type="PANTHER" id="PTHR18934:SF99">
    <property type="entry name" value="ATP-DEPENDENT RNA HELICASE DHX37-RELATED"/>
    <property type="match status" value="1"/>
</dbReference>
<keyword evidence="4" id="KW-0067">ATP-binding</keyword>
<dbReference type="AlphaFoldDB" id="A0A183DSQ4"/>
<evidence type="ECO:0000259" key="5">
    <source>
        <dbReference type="PROSITE" id="PS51194"/>
    </source>
</evidence>
<dbReference type="GO" id="GO:0004386">
    <property type="term" value="F:helicase activity"/>
    <property type="evidence" value="ECO:0007669"/>
    <property type="project" value="UniProtKB-KW"/>
</dbReference>
<name>A0A183DSQ4_9BILA</name>
<dbReference type="WBParaSite" id="GPUH_0001175901-mRNA-1">
    <property type="protein sequence ID" value="GPUH_0001175901-mRNA-1"/>
    <property type="gene ID" value="GPUH_0001175901"/>
</dbReference>
<dbReference type="GO" id="GO:0005524">
    <property type="term" value="F:ATP binding"/>
    <property type="evidence" value="ECO:0007669"/>
    <property type="project" value="UniProtKB-KW"/>
</dbReference>
<dbReference type="GO" id="GO:0016787">
    <property type="term" value="F:hydrolase activity"/>
    <property type="evidence" value="ECO:0007669"/>
    <property type="project" value="UniProtKB-KW"/>
</dbReference>